<dbReference type="Proteomes" id="UP000699042">
    <property type="component" value="Unassembled WGS sequence"/>
</dbReference>
<accession>A0A9P7R093</accession>
<gene>
    <name evidence="1" type="ORF">JMJ77_015287</name>
</gene>
<reference evidence="1" key="1">
    <citation type="submission" date="2021-05" db="EMBL/GenBank/DDBJ databases">
        <title>Comparative genomics of three Colletotrichum scovillei strains and genetic complementation revealed genes involved fungal growth and virulence on chili pepper.</title>
        <authorList>
            <person name="Hsieh D.-K."/>
            <person name="Chuang S.-C."/>
            <person name="Chen C.-Y."/>
            <person name="Chao Y.-T."/>
            <person name="Lu M.-Y.J."/>
            <person name="Lee M.-H."/>
            <person name="Shih M.-C."/>
        </authorList>
    </citation>
    <scope>NUCLEOTIDE SEQUENCE</scope>
    <source>
        <strain evidence="1">Coll-153</strain>
    </source>
</reference>
<organism evidence="1 2">
    <name type="scientific">Colletotrichum scovillei</name>
    <dbReference type="NCBI Taxonomy" id="1209932"/>
    <lineage>
        <taxon>Eukaryota</taxon>
        <taxon>Fungi</taxon>
        <taxon>Dikarya</taxon>
        <taxon>Ascomycota</taxon>
        <taxon>Pezizomycotina</taxon>
        <taxon>Sordariomycetes</taxon>
        <taxon>Hypocreomycetidae</taxon>
        <taxon>Glomerellales</taxon>
        <taxon>Glomerellaceae</taxon>
        <taxon>Colletotrichum</taxon>
        <taxon>Colletotrichum acutatum species complex</taxon>
    </lineage>
</organism>
<comment type="caution">
    <text evidence="1">The sequence shown here is derived from an EMBL/GenBank/DDBJ whole genome shotgun (WGS) entry which is preliminary data.</text>
</comment>
<dbReference type="AlphaFoldDB" id="A0A9P7R093"/>
<evidence type="ECO:0000313" key="2">
    <source>
        <dbReference type="Proteomes" id="UP000699042"/>
    </source>
</evidence>
<protein>
    <submittedName>
        <fullName evidence="1">Uncharacterized protein</fullName>
    </submittedName>
</protein>
<evidence type="ECO:0000313" key="1">
    <source>
        <dbReference type="EMBL" id="KAG7047070.1"/>
    </source>
</evidence>
<dbReference type="EMBL" id="JAESDN010000008">
    <property type="protein sequence ID" value="KAG7047070.1"/>
    <property type="molecule type" value="Genomic_DNA"/>
</dbReference>
<keyword evidence="2" id="KW-1185">Reference proteome</keyword>
<proteinExistence type="predicted"/>
<name>A0A9P7R093_9PEZI</name>
<sequence>MLSPILGDASLGFAQESFADTEKHSARWTMSYLTSAMGVRRRPSFRTQRRAPSTFFTLLPMGGESSASSLVRRIPVSCSLFQASIRCDTKL</sequence>